<dbReference type="InterPro" id="IPR039421">
    <property type="entry name" value="Type_1_exporter"/>
</dbReference>
<keyword evidence="4 11" id="KW-0067">ATP-binding</keyword>
<organism evidence="11 12">
    <name type="scientific">Friedmanniella luteola</name>
    <dbReference type="NCBI Taxonomy" id="546871"/>
    <lineage>
        <taxon>Bacteria</taxon>
        <taxon>Bacillati</taxon>
        <taxon>Actinomycetota</taxon>
        <taxon>Actinomycetes</taxon>
        <taxon>Propionibacteriales</taxon>
        <taxon>Nocardioidaceae</taxon>
        <taxon>Friedmanniella</taxon>
    </lineage>
</organism>
<keyword evidence="6 8" id="KW-0472">Membrane</keyword>
<keyword evidence="5 8" id="KW-1133">Transmembrane helix</keyword>
<dbReference type="InterPro" id="IPR036640">
    <property type="entry name" value="ABC1_TM_sf"/>
</dbReference>
<dbReference type="Pfam" id="PF00005">
    <property type="entry name" value="ABC_tran"/>
    <property type="match status" value="1"/>
</dbReference>
<dbReference type="Gene3D" id="1.20.1560.10">
    <property type="entry name" value="ABC transporter type 1, transmembrane domain"/>
    <property type="match status" value="1"/>
</dbReference>
<dbReference type="PROSITE" id="PS50929">
    <property type="entry name" value="ABC_TM1F"/>
    <property type="match status" value="1"/>
</dbReference>
<dbReference type="SUPFAM" id="SSF90123">
    <property type="entry name" value="ABC transporter transmembrane region"/>
    <property type="match status" value="1"/>
</dbReference>
<feature type="transmembrane region" description="Helical" evidence="8">
    <location>
        <begin position="61"/>
        <end position="85"/>
    </location>
</feature>
<dbReference type="AlphaFoldDB" id="A0A1H1TFF1"/>
<evidence type="ECO:0000256" key="7">
    <source>
        <dbReference type="SAM" id="MobiDB-lite"/>
    </source>
</evidence>
<dbReference type="GO" id="GO:0016887">
    <property type="term" value="F:ATP hydrolysis activity"/>
    <property type="evidence" value="ECO:0007669"/>
    <property type="project" value="InterPro"/>
</dbReference>
<feature type="region of interest" description="Disordered" evidence="7">
    <location>
        <begin position="569"/>
        <end position="595"/>
    </location>
</feature>
<proteinExistence type="predicted"/>
<dbReference type="GO" id="GO:0005524">
    <property type="term" value="F:ATP binding"/>
    <property type="evidence" value="ECO:0007669"/>
    <property type="project" value="UniProtKB-KW"/>
</dbReference>
<keyword evidence="2 8" id="KW-0812">Transmembrane</keyword>
<gene>
    <name evidence="11" type="ORF">SAMN04488543_2012</name>
</gene>
<evidence type="ECO:0000256" key="5">
    <source>
        <dbReference type="ARBA" id="ARBA00022989"/>
    </source>
</evidence>
<comment type="subcellular location">
    <subcellularLocation>
        <location evidence="1">Cell membrane</location>
        <topology evidence="1">Multi-pass membrane protein</topology>
    </subcellularLocation>
</comment>
<dbReference type="EMBL" id="LT629749">
    <property type="protein sequence ID" value="SDS58864.1"/>
    <property type="molecule type" value="Genomic_DNA"/>
</dbReference>
<feature type="domain" description="ABC transporter" evidence="9">
    <location>
        <begin position="348"/>
        <end position="582"/>
    </location>
</feature>
<sequence length="595" mass="61891">MSTSSLRRVLAAPARAESAALTASGVLSVLRVGLELARPWPLALAVDHALDGRPLPAGLAGVPPVDVLFAAGLATVAVSAVAGWLDMASTRGAERAAERVGAQLRREVFAHSMGLSLRWHSRVRSGELVSRITSDVGRLLDALVAAAVGLVPDLVAVVGVLVVLLQVAPGLGAVGLVVVPVLAVLSVRQRRLVRSSQVHARAVSGALTSTVTDLVRNVAAVQAFGRHDLARADFETRNRALEAAGVRAVDVETGWTPRSDVLLAVGSGLVLVVGGLQVRAGLQSTGTLLVVLAYVRELYRPVRGLTRLSAVLAKASASADRVAEVLDSEERVPEPAVPTSLRAAPGTISLRDVSFGYDPGRPVLAHVDLEVAAGETVCLLGPSGVGKSTVLQLVLRLYDVDAGAVLVDGVDVRDHRVQDLRDAIAYVPQDPWLLDGTLAQNVAFGSRRGTRAEVLQACRDALVDEFAHQLPGGHDAVLGEGGNRLSGGQRRRVALARAAMSPARLLLLDEPTASLDARAAAGVVAAIRATARHRTTVIVTHDPVLADLADRTVHLVAGPHGARTATTHLRTGGGEHHEGLPPGHQGAAEQALAQP</sequence>
<dbReference type="SMART" id="SM00382">
    <property type="entry name" value="AAA"/>
    <property type="match status" value="1"/>
</dbReference>
<name>A0A1H1TFF1_9ACTN</name>
<evidence type="ECO:0000256" key="8">
    <source>
        <dbReference type="SAM" id="Phobius"/>
    </source>
</evidence>
<dbReference type="SUPFAM" id="SSF52540">
    <property type="entry name" value="P-loop containing nucleoside triphosphate hydrolases"/>
    <property type="match status" value="1"/>
</dbReference>
<evidence type="ECO:0000256" key="3">
    <source>
        <dbReference type="ARBA" id="ARBA00022741"/>
    </source>
</evidence>
<dbReference type="InterPro" id="IPR003439">
    <property type="entry name" value="ABC_transporter-like_ATP-bd"/>
</dbReference>
<accession>A0A1H1TFF1</accession>
<dbReference type="PANTHER" id="PTHR24221">
    <property type="entry name" value="ATP-BINDING CASSETTE SUB-FAMILY B"/>
    <property type="match status" value="1"/>
</dbReference>
<dbReference type="InterPro" id="IPR011527">
    <property type="entry name" value="ABC1_TM_dom"/>
</dbReference>
<dbReference type="InterPro" id="IPR017871">
    <property type="entry name" value="ABC_transporter-like_CS"/>
</dbReference>
<evidence type="ECO:0000313" key="11">
    <source>
        <dbReference type="EMBL" id="SDS58864.1"/>
    </source>
</evidence>
<feature type="transmembrane region" description="Helical" evidence="8">
    <location>
        <begin position="170"/>
        <end position="187"/>
    </location>
</feature>
<evidence type="ECO:0000256" key="1">
    <source>
        <dbReference type="ARBA" id="ARBA00004651"/>
    </source>
</evidence>
<dbReference type="Proteomes" id="UP000199092">
    <property type="component" value="Chromosome I"/>
</dbReference>
<dbReference type="GO" id="GO:0140359">
    <property type="term" value="F:ABC-type transporter activity"/>
    <property type="evidence" value="ECO:0007669"/>
    <property type="project" value="InterPro"/>
</dbReference>
<dbReference type="PANTHER" id="PTHR24221:SF468">
    <property type="entry name" value="ABC TRANSPORTER"/>
    <property type="match status" value="1"/>
</dbReference>
<evidence type="ECO:0000256" key="4">
    <source>
        <dbReference type="ARBA" id="ARBA00022840"/>
    </source>
</evidence>
<dbReference type="GO" id="GO:0005886">
    <property type="term" value="C:plasma membrane"/>
    <property type="evidence" value="ECO:0007669"/>
    <property type="project" value="UniProtKB-SubCell"/>
</dbReference>
<dbReference type="InterPro" id="IPR003593">
    <property type="entry name" value="AAA+_ATPase"/>
</dbReference>
<dbReference type="STRING" id="546871.SAMN04488543_2012"/>
<dbReference type="OrthoDB" id="9806127at2"/>
<dbReference type="InterPro" id="IPR027417">
    <property type="entry name" value="P-loop_NTPase"/>
</dbReference>
<dbReference type="RefSeq" id="WP_091412587.1">
    <property type="nucleotide sequence ID" value="NZ_LT629749.1"/>
</dbReference>
<dbReference type="GO" id="GO:0034040">
    <property type="term" value="F:ATPase-coupled lipid transmembrane transporter activity"/>
    <property type="evidence" value="ECO:0007669"/>
    <property type="project" value="TreeGrafter"/>
</dbReference>
<protein>
    <submittedName>
        <fullName evidence="11">ATP-binding cassette, subfamily B</fullName>
    </submittedName>
</protein>
<evidence type="ECO:0000313" key="12">
    <source>
        <dbReference type="Proteomes" id="UP000199092"/>
    </source>
</evidence>
<keyword evidence="3" id="KW-0547">Nucleotide-binding</keyword>
<dbReference type="Pfam" id="PF00664">
    <property type="entry name" value="ABC_membrane"/>
    <property type="match status" value="1"/>
</dbReference>
<reference evidence="11 12" key="1">
    <citation type="submission" date="2016-10" db="EMBL/GenBank/DDBJ databases">
        <authorList>
            <person name="de Groot N.N."/>
        </authorList>
    </citation>
    <scope>NUCLEOTIDE SEQUENCE [LARGE SCALE GENOMIC DNA]</scope>
    <source>
        <strain evidence="11 12">DSM 21741</strain>
    </source>
</reference>
<feature type="domain" description="ABC transmembrane type-1" evidence="10">
    <location>
        <begin position="23"/>
        <end position="314"/>
    </location>
</feature>
<keyword evidence="12" id="KW-1185">Reference proteome</keyword>
<dbReference type="Gene3D" id="3.40.50.300">
    <property type="entry name" value="P-loop containing nucleotide triphosphate hydrolases"/>
    <property type="match status" value="1"/>
</dbReference>
<dbReference type="PROSITE" id="PS50893">
    <property type="entry name" value="ABC_TRANSPORTER_2"/>
    <property type="match status" value="1"/>
</dbReference>
<evidence type="ECO:0000259" key="9">
    <source>
        <dbReference type="PROSITE" id="PS50893"/>
    </source>
</evidence>
<evidence type="ECO:0000256" key="2">
    <source>
        <dbReference type="ARBA" id="ARBA00022692"/>
    </source>
</evidence>
<evidence type="ECO:0000256" key="6">
    <source>
        <dbReference type="ARBA" id="ARBA00023136"/>
    </source>
</evidence>
<feature type="transmembrane region" description="Helical" evidence="8">
    <location>
        <begin position="139"/>
        <end position="164"/>
    </location>
</feature>
<dbReference type="PROSITE" id="PS00211">
    <property type="entry name" value="ABC_TRANSPORTER_1"/>
    <property type="match status" value="1"/>
</dbReference>
<evidence type="ECO:0000259" key="10">
    <source>
        <dbReference type="PROSITE" id="PS50929"/>
    </source>
</evidence>